<keyword evidence="3 6" id="KW-0863">Zinc-finger</keyword>
<dbReference type="Gene3D" id="2.60.120.920">
    <property type="match status" value="1"/>
</dbReference>
<dbReference type="GeneID" id="102220448"/>
<dbReference type="SMART" id="SM00184">
    <property type="entry name" value="RING"/>
    <property type="match status" value="1"/>
</dbReference>
<dbReference type="SMART" id="SM00589">
    <property type="entry name" value="PRY"/>
    <property type="match status" value="1"/>
</dbReference>
<dbReference type="PROSITE" id="PS00518">
    <property type="entry name" value="ZF_RING_1"/>
    <property type="match status" value="1"/>
</dbReference>
<dbReference type="InterPro" id="IPR058030">
    <property type="entry name" value="TRIM8/14/16/25/29/45/65_CC"/>
</dbReference>
<dbReference type="GeneTree" id="ENSGT01040000240385"/>
<dbReference type="KEGG" id="xma:102220448"/>
<dbReference type="InterPro" id="IPR006574">
    <property type="entry name" value="PRY"/>
</dbReference>
<dbReference type="OMA" id="CTAMMEK"/>
<dbReference type="GO" id="GO:0045087">
    <property type="term" value="P:innate immune response"/>
    <property type="evidence" value="ECO:0007669"/>
    <property type="project" value="UniProtKB-KW"/>
</dbReference>
<feature type="domain" description="RING-type" evidence="8">
    <location>
        <begin position="20"/>
        <end position="61"/>
    </location>
</feature>
<dbReference type="Pfam" id="PF00643">
    <property type="entry name" value="zf-B_box"/>
    <property type="match status" value="1"/>
</dbReference>
<dbReference type="Pfam" id="PF00622">
    <property type="entry name" value="SPRY"/>
    <property type="match status" value="1"/>
</dbReference>
<keyword evidence="5" id="KW-0391">Immunity</keyword>
<dbReference type="InterPro" id="IPR027370">
    <property type="entry name" value="Znf-RING_euk"/>
</dbReference>
<dbReference type="InterPro" id="IPR001870">
    <property type="entry name" value="B30.2/SPRY"/>
</dbReference>
<dbReference type="InterPro" id="IPR000315">
    <property type="entry name" value="Znf_B-box"/>
</dbReference>
<feature type="domain" description="B30.2/SPRY" evidence="9">
    <location>
        <begin position="342"/>
        <end position="540"/>
    </location>
</feature>
<dbReference type="OrthoDB" id="6270329at2759"/>
<proteinExistence type="predicted"/>
<evidence type="ECO:0000256" key="6">
    <source>
        <dbReference type="PROSITE-ProRule" id="PRU00175"/>
    </source>
</evidence>
<evidence type="ECO:0000256" key="5">
    <source>
        <dbReference type="ARBA" id="ARBA00022859"/>
    </source>
</evidence>
<name>M4AQ73_XIPMA</name>
<dbReference type="InterPro" id="IPR003879">
    <property type="entry name" value="Butyrophylin_SPRY"/>
</dbReference>
<dbReference type="SMART" id="SM00449">
    <property type="entry name" value="SPRY"/>
    <property type="match status" value="1"/>
</dbReference>
<dbReference type="Gene3D" id="3.30.40.10">
    <property type="entry name" value="Zinc/RING finger domain, C3HC4 (zinc finger)"/>
    <property type="match status" value="1"/>
</dbReference>
<dbReference type="Gene3D" id="4.10.830.40">
    <property type="match status" value="1"/>
</dbReference>
<dbReference type="eggNOG" id="KOG2177">
    <property type="taxonomic scope" value="Eukaryota"/>
</dbReference>
<dbReference type="AlphaFoldDB" id="M4AQ73"/>
<dbReference type="InParanoid" id="M4AQ73"/>
<reference evidence="11" key="2">
    <citation type="journal article" date="2013" name="Nat. Genet.">
        <title>The genome of the platyfish, Xiphophorus maculatus, provides insights into evolutionary adaptation and several complex traits.</title>
        <authorList>
            <person name="Schartl M."/>
            <person name="Walter R.B."/>
            <person name="Shen Y."/>
            <person name="Garcia T."/>
            <person name="Catchen J."/>
            <person name="Amores A."/>
            <person name="Braasch I."/>
            <person name="Chalopin D."/>
            <person name="Volff J.N."/>
            <person name="Lesch K.P."/>
            <person name="Bisazza A."/>
            <person name="Minx P."/>
            <person name="Hillier L."/>
            <person name="Wilson R.K."/>
            <person name="Fuerstenberg S."/>
            <person name="Boore J."/>
            <person name="Searle S."/>
            <person name="Postlethwait J.H."/>
            <person name="Warren W.C."/>
        </authorList>
    </citation>
    <scope>NUCLEOTIDE SEQUENCE [LARGE SCALE GENOMIC DNA]</scope>
    <source>
        <strain evidence="11">JP 163 A</strain>
    </source>
</reference>
<feature type="coiled-coil region" evidence="7">
    <location>
        <begin position="184"/>
        <end position="218"/>
    </location>
</feature>
<dbReference type="Pfam" id="PF25600">
    <property type="entry name" value="TRIM_CC"/>
    <property type="match status" value="1"/>
</dbReference>
<dbReference type="Proteomes" id="UP000002852">
    <property type="component" value="Unassembled WGS sequence"/>
</dbReference>
<keyword evidence="4" id="KW-0862">Zinc</keyword>
<dbReference type="CDD" id="cd13733">
    <property type="entry name" value="SPRY_PRY_C-I_1"/>
    <property type="match status" value="1"/>
</dbReference>
<dbReference type="SUPFAM" id="SSF57845">
    <property type="entry name" value="B-box zinc-binding domain"/>
    <property type="match status" value="1"/>
</dbReference>
<dbReference type="HOGENOM" id="CLU_013137_0_1_1"/>
<accession>M4AQ73</accession>
<keyword evidence="11" id="KW-1185">Reference proteome</keyword>
<dbReference type="Ensembl" id="ENSXMAT00000016642.2">
    <property type="protein sequence ID" value="ENSXMAP00000016618.1"/>
    <property type="gene ID" value="ENSXMAG00000016591.2"/>
</dbReference>
<dbReference type="InterPro" id="IPR001841">
    <property type="entry name" value="Znf_RING"/>
</dbReference>
<reference evidence="11" key="1">
    <citation type="submission" date="2012-01" db="EMBL/GenBank/DDBJ databases">
        <authorList>
            <person name="Walter R."/>
            <person name="Schartl M."/>
            <person name="Warren W."/>
        </authorList>
    </citation>
    <scope>NUCLEOTIDE SEQUENCE [LARGE SCALE GENOMIC DNA]</scope>
    <source>
        <strain evidence="11">JP 163 A</strain>
    </source>
</reference>
<dbReference type="PANTHER" id="PTHR25465:SF49">
    <property type="entry name" value="BLOODTHIRSTY-RELATED GENE FAMILY, MEMBER 1-RELATED"/>
    <property type="match status" value="1"/>
</dbReference>
<keyword evidence="7" id="KW-0175">Coiled coil</keyword>
<evidence type="ECO:0000256" key="2">
    <source>
        <dbReference type="ARBA" id="ARBA00022723"/>
    </source>
</evidence>
<dbReference type="Pfam" id="PF13765">
    <property type="entry name" value="PRY"/>
    <property type="match status" value="1"/>
</dbReference>
<keyword evidence="1" id="KW-0399">Innate immunity</keyword>
<dbReference type="InterPro" id="IPR013320">
    <property type="entry name" value="ConA-like_dom_sf"/>
</dbReference>
<dbReference type="SUPFAM" id="SSF57850">
    <property type="entry name" value="RING/U-box"/>
    <property type="match status" value="1"/>
</dbReference>
<feature type="coiled-coil region" evidence="7">
    <location>
        <begin position="252"/>
        <end position="290"/>
    </location>
</feature>
<dbReference type="FunFam" id="2.60.120.920:FF:000004">
    <property type="entry name" value="Butyrophilin subfamily 1 member A1"/>
    <property type="match status" value="1"/>
</dbReference>
<evidence type="ECO:0000259" key="8">
    <source>
        <dbReference type="PROSITE" id="PS50089"/>
    </source>
</evidence>
<keyword evidence="2" id="KW-0479">Metal-binding</keyword>
<dbReference type="InterPro" id="IPR017907">
    <property type="entry name" value="Znf_RING_CS"/>
</dbReference>
<dbReference type="RefSeq" id="XP_014328436.1">
    <property type="nucleotide sequence ID" value="XM_014472950.1"/>
</dbReference>
<evidence type="ECO:0000256" key="3">
    <source>
        <dbReference type="ARBA" id="ARBA00022771"/>
    </source>
</evidence>
<reference evidence="10" key="4">
    <citation type="submission" date="2025-09" db="UniProtKB">
        <authorList>
            <consortium name="Ensembl"/>
        </authorList>
    </citation>
    <scope>IDENTIFICATION</scope>
    <source>
        <strain evidence="10">JP 163 A</strain>
    </source>
</reference>
<dbReference type="PANTHER" id="PTHR25465">
    <property type="entry name" value="B-BOX DOMAIN CONTAINING"/>
    <property type="match status" value="1"/>
</dbReference>
<dbReference type="Pfam" id="PF13445">
    <property type="entry name" value="zf-RING_UBOX"/>
    <property type="match status" value="1"/>
</dbReference>
<dbReference type="InterPro" id="IPR043136">
    <property type="entry name" value="B30.2/SPRY_sf"/>
</dbReference>
<dbReference type="InterPro" id="IPR003877">
    <property type="entry name" value="SPRY_dom"/>
</dbReference>
<dbReference type="GO" id="GO:0005737">
    <property type="term" value="C:cytoplasm"/>
    <property type="evidence" value="ECO:0007669"/>
    <property type="project" value="UniProtKB-ARBA"/>
</dbReference>
<dbReference type="CDD" id="cd19769">
    <property type="entry name" value="Bbox2_TRIM16-like"/>
    <property type="match status" value="1"/>
</dbReference>
<sequence>MTATAKSVKDDCFLERHLACPICMETFNDPVTTSCGHSFCMRCLELSISSFQVDYACPLCKTHLRKAPKVNNVLRDIVQEVKNTLSQTFTGAAGEVRCDACTVPKKKAEKSCLVCLASFCSTHLENHYSAKRLKGHKLVEPVENLDSRACPTHGCPLELYCRRRQTCVCAQCLDGDHWDVVSAEEEWQVKKDQIENTKAELQERIMTRKAKIDEINEALKSCKEHVGKEWWDIEALFTAVLEVVKAAKTEALSPLEDKLRLLNKESRNLKDELEDEISKLETTISKLDDISALEDHILFLQRYPSLSVQDVTKDWTYIELDTTLSFGSMRETATTMIENVQQQLEKLATIELTRFPKFEVDVRLDPDTAHRRLVFSDDRSKVKDGGENQEAADSPKRYDVLGSVLGLNTLATGKSYWEVEVGSTTGWDLGVARGSANRRGRPALNPDNGYWVLVHFEECDVPKPFTAYAAMTAPPVSLSFKDKPKKIGVFVDYKEGIVSFYDATARSHIYTFSKCSFQDELHPYFSLHMKYEINFEPLIISKIKHTKNELGREAFGLPYLLSQSIQS</sequence>
<reference evidence="10" key="3">
    <citation type="submission" date="2025-08" db="UniProtKB">
        <authorList>
            <consortium name="Ensembl"/>
        </authorList>
    </citation>
    <scope>IDENTIFICATION</scope>
    <source>
        <strain evidence="10">JP 163 A</strain>
    </source>
</reference>
<evidence type="ECO:0000256" key="1">
    <source>
        <dbReference type="ARBA" id="ARBA00022588"/>
    </source>
</evidence>
<dbReference type="SUPFAM" id="SSF49899">
    <property type="entry name" value="Concanavalin A-like lectins/glucanases"/>
    <property type="match status" value="1"/>
</dbReference>
<dbReference type="PRINTS" id="PR01407">
    <property type="entry name" value="BUTYPHLNCDUF"/>
</dbReference>
<evidence type="ECO:0000256" key="4">
    <source>
        <dbReference type="ARBA" id="ARBA00022833"/>
    </source>
</evidence>
<evidence type="ECO:0000313" key="10">
    <source>
        <dbReference type="Ensembl" id="ENSXMAP00000016618.1"/>
    </source>
</evidence>
<evidence type="ECO:0000256" key="7">
    <source>
        <dbReference type="SAM" id="Coils"/>
    </source>
</evidence>
<dbReference type="Gene3D" id="3.30.160.60">
    <property type="entry name" value="Classic Zinc Finger"/>
    <property type="match status" value="1"/>
</dbReference>
<evidence type="ECO:0000259" key="9">
    <source>
        <dbReference type="PROSITE" id="PS50188"/>
    </source>
</evidence>
<dbReference type="PROSITE" id="PS50188">
    <property type="entry name" value="B302_SPRY"/>
    <property type="match status" value="1"/>
</dbReference>
<dbReference type="PROSITE" id="PS50089">
    <property type="entry name" value="ZF_RING_2"/>
    <property type="match status" value="1"/>
</dbReference>
<dbReference type="InterPro" id="IPR051051">
    <property type="entry name" value="E3_ubiq-ligase_TRIM/RNF"/>
</dbReference>
<organism evidence="10 11">
    <name type="scientific">Xiphophorus maculatus</name>
    <name type="common">Southern platyfish</name>
    <name type="synonym">Platypoecilus maculatus</name>
    <dbReference type="NCBI Taxonomy" id="8083"/>
    <lineage>
        <taxon>Eukaryota</taxon>
        <taxon>Metazoa</taxon>
        <taxon>Chordata</taxon>
        <taxon>Craniata</taxon>
        <taxon>Vertebrata</taxon>
        <taxon>Euteleostomi</taxon>
        <taxon>Actinopterygii</taxon>
        <taxon>Neopterygii</taxon>
        <taxon>Teleostei</taxon>
        <taxon>Neoteleostei</taxon>
        <taxon>Acanthomorphata</taxon>
        <taxon>Ovalentaria</taxon>
        <taxon>Atherinomorphae</taxon>
        <taxon>Cyprinodontiformes</taxon>
        <taxon>Poeciliidae</taxon>
        <taxon>Poeciliinae</taxon>
        <taxon>Xiphophorus</taxon>
    </lineage>
</organism>
<dbReference type="InterPro" id="IPR013083">
    <property type="entry name" value="Znf_RING/FYVE/PHD"/>
</dbReference>
<evidence type="ECO:0000313" key="11">
    <source>
        <dbReference type="Proteomes" id="UP000002852"/>
    </source>
</evidence>
<dbReference type="GO" id="GO:0008270">
    <property type="term" value="F:zinc ion binding"/>
    <property type="evidence" value="ECO:0007669"/>
    <property type="project" value="UniProtKB-KW"/>
</dbReference>
<protein>
    <submittedName>
        <fullName evidence="10">E3 ubiquitin-protein ligase TRIM11-like</fullName>
    </submittedName>
</protein>